<reference evidence="4 5" key="1">
    <citation type="submission" date="2018-01" db="EMBL/GenBank/DDBJ databases">
        <title>Whole genome sequencing of Histamine producing bacteria.</title>
        <authorList>
            <person name="Butler K."/>
        </authorList>
    </citation>
    <scope>NUCLEOTIDE SEQUENCE [LARGE SCALE GENOMIC DNA]</scope>
    <source>
        <strain evidence="4 5">NCIMB 13481</strain>
    </source>
</reference>
<dbReference type="RefSeq" id="WP_107237871.1">
    <property type="nucleotide sequence ID" value="NZ_PYLW01000024.1"/>
</dbReference>
<dbReference type="CDD" id="cd13653">
    <property type="entry name" value="PBP2_phosphate_like_1"/>
    <property type="match status" value="1"/>
</dbReference>
<proteinExistence type="predicted"/>
<evidence type="ECO:0000256" key="2">
    <source>
        <dbReference type="SAM" id="SignalP"/>
    </source>
</evidence>
<accession>A0A2T3MEA9</accession>
<dbReference type="Proteomes" id="UP000241954">
    <property type="component" value="Unassembled WGS sequence"/>
</dbReference>
<dbReference type="InterPro" id="IPR050811">
    <property type="entry name" value="Phosphate_ABC_transporter"/>
</dbReference>
<evidence type="ECO:0000259" key="3">
    <source>
        <dbReference type="Pfam" id="PF12849"/>
    </source>
</evidence>
<dbReference type="Pfam" id="PF12849">
    <property type="entry name" value="PBP_like_2"/>
    <property type="match status" value="2"/>
</dbReference>
<feature type="chain" id="PRO_5015753655" evidence="2">
    <location>
        <begin position="24"/>
        <end position="301"/>
    </location>
</feature>
<feature type="domain" description="PBP" evidence="3">
    <location>
        <begin position="19"/>
        <end position="109"/>
    </location>
</feature>
<evidence type="ECO:0000313" key="5">
    <source>
        <dbReference type="Proteomes" id="UP000241954"/>
    </source>
</evidence>
<feature type="signal peptide" evidence="2">
    <location>
        <begin position="1"/>
        <end position="23"/>
    </location>
</feature>
<dbReference type="SUPFAM" id="SSF53850">
    <property type="entry name" value="Periplasmic binding protein-like II"/>
    <property type="match status" value="2"/>
</dbReference>
<gene>
    <name evidence="4" type="ORF">C9I88_16715</name>
</gene>
<evidence type="ECO:0000256" key="1">
    <source>
        <dbReference type="ARBA" id="ARBA00022729"/>
    </source>
</evidence>
<dbReference type="Gene3D" id="3.40.190.10">
    <property type="entry name" value="Periplasmic binding protein-like II"/>
    <property type="match status" value="3"/>
</dbReference>
<comment type="caution">
    <text evidence="4">The sequence shown here is derived from an EMBL/GenBank/DDBJ whole genome shotgun (WGS) entry which is preliminary data.</text>
</comment>
<keyword evidence="1 2" id="KW-0732">Signal</keyword>
<evidence type="ECO:0000313" key="4">
    <source>
        <dbReference type="EMBL" id="PSV92126.1"/>
    </source>
</evidence>
<dbReference type="InterPro" id="IPR024370">
    <property type="entry name" value="PBP_domain"/>
</dbReference>
<dbReference type="STRING" id="56192.UB38_15475"/>
<dbReference type="PANTHER" id="PTHR30570:SF1">
    <property type="entry name" value="PHOSPHATE-BINDING PROTEIN PSTS"/>
    <property type="match status" value="1"/>
</dbReference>
<protein>
    <submittedName>
        <fullName evidence="4">Phosphate ABC transporter substrate-binding protein</fullName>
    </submittedName>
</protein>
<feature type="domain" description="PBP" evidence="3">
    <location>
        <begin position="116"/>
        <end position="286"/>
    </location>
</feature>
<dbReference type="AlphaFoldDB" id="A0A2T3MEA9"/>
<name>A0A2T3MEA9_9GAMM</name>
<organism evidence="4 5">
    <name type="scientific">Photobacterium iliopiscarium</name>
    <dbReference type="NCBI Taxonomy" id="56192"/>
    <lineage>
        <taxon>Bacteria</taxon>
        <taxon>Pseudomonadati</taxon>
        <taxon>Pseudomonadota</taxon>
        <taxon>Gammaproteobacteria</taxon>
        <taxon>Vibrionales</taxon>
        <taxon>Vibrionaceae</taxon>
        <taxon>Photobacterium</taxon>
    </lineage>
</organism>
<sequence>MKTKIIGAVVVASSLVVSSAAFAGETVSVVGSSSVSPLMEVLGETYAQSNDVTVEVQGPGSSAGIRVAHDGSADLGMSSRNLKTAEESPQIKEVVIARDGIAVVVNNSNLKTAEESPQIKEVVIARDGIAVVVNNSNSVTDLTKEQITEIYKGNVTNWKQVGGEDKPIVVATRDTASGTRGAFEDIMSLKKKINGIKVSAISQKAQVASGNGQLKTTVANNPFAIGYISLGSVDNTVKALTIDGHKPSVAAIKAGDYSVQRPFIVVYKEGRPSKEALDFLTWVQSPTAQKIVADKGFISIN</sequence>
<dbReference type="PANTHER" id="PTHR30570">
    <property type="entry name" value="PERIPLASMIC PHOSPHATE BINDING COMPONENT OF PHOSPHATE ABC TRANSPORTER"/>
    <property type="match status" value="1"/>
</dbReference>
<dbReference type="EMBL" id="PYLW01000024">
    <property type="protein sequence ID" value="PSV92126.1"/>
    <property type="molecule type" value="Genomic_DNA"/>
</dbReference>